<accession>A0A7X9NSC7</accession>
<organism evidence="1 2">
    <name type="scientific">Bifidobacterium thermophilum</name>
    <dbReference type="NCBI Taxonomy" id="33905"/>
    <lineage>
        <taxon>Bacteria</taxon>
        <taxon>Bacillati</taxon>
        <taxon>Actinomycetota</taxon>
        <taxon>Actinomycetes</taxon>
        <taxon>Bifidobacteriales</taxon>
        <taxon>Bifidobacteriaceae</taxon>
        <taxon>Bifidobacterium</taxon>
    </lineage>
</organism>
<sequence>MNIGHIDNGQGEPWAVGGSNIGNISSIDGFVSFRGVSLLGHRNGFSDFTGIGGSMFHRGVSAACVSRVCGRDA</sequence>
<comment type="caution">
    <text evidence="1">The sequence shown here is derived from an EMBL/GenBank/DDBJ whole genome shotgun (WGS) entry which is preliminary data.</text>
</comment>
<reference evidence="1 2" key="1">
    <citation type="submission" date="2020-04" db="EMBL/GenBank/DDBJ databases">
        <authorList>
            <person name="Hitch T.C.A."/>
            <person name="Wylensek D."/>
            <person name="Clavel T."/>
        </authorList>
    </citation>
    <scope>NUCLEOTIDE SEQUENCE [LARGE SCALE GENOMIC DNA]</scope>
    <source>
        <strain evidence="1 2">BSM-130-P53-3C</strain>
    </source>
</reference>
<dbReference type="EMBL" id="JABAGI010000023">
    <property type="protein sequence ID" value="NME62920.1"/>
    <property type="molecule type" value="Genomic_DNA"/>
</dbReference>
<evidence type="ECO:0000313" key="2">
    <source>
        <dbReference type="Proteomes" id="UP000588369"/>
    </source>
</evidence>
<dbReference type="AlphaFoldDB" id="A0A7X9NSC7"/>
<gene>
    <name evidence="1" type="ORF">HF844_09010</name>
</gene>
<evidence type="ECO:0000313" key="1">
    <source>
        <dbReference type="EMBL" id="NME62920.1"/>
    </source>
</evidence>
<name>A0A7X9NSC7_9BIFI</name>
<proteinExistence type="predicted"/>
<dbReference type="RefSeq" id="WP_168984642.1">
    <property type="nucleotide sequence ID" value="NZ_JABAGI010000023.1"/>
</dbReference>
<dbReference type="Proteomes" id="UP000588369">
    <property type="component" value="Unassembled WGS sequence"/>
</dbReference>
<protein>
    <submittedName>
        <fullName evidence="1">Uncharacterized protein</fullName>
    </submittedName>
</protein>